<name>A0ABX2FQH9_9BACT</name>
<evidence type="ECO:0000313" key="3">
    <source>
        <dbReference type="Proteomes" id="UP000779507"/>
    </source>
</evidence>
<gene>
    <name evidence="2" type="ORF">HNP98_002193</name>
</gene>
<protein>
    <submittedName>
        <fullName evidence="2">Uncharacterized protein</fullName>
    </submittedName>
</protein>
<evidence type="ECO:0000256" key="1">
    <source>
        <dbReference type="SAM" id="SignalP"/>
    </source>
</evidence>
<feature type="signal peptide" evidence="1">
    <location>
        <begin position="1"/>
        <end position="21"/>
    </location>
</feature>
<accession>A0ABX2FQH9</accession>
<dbReference type="Proteomes" id="UP000779507">
    <property type="component" value="Unassembled WGS sequence"/>
</dbReference>
<proteinExistence type="predicted"/>
<dbReference type="EMBL" id="JABSNP010000009">
    <property type="protein sequence ID" value="NRT19364.1"/>
    <property type="molecule type" value="Genomic_DNA"/>
</dbReference>
<sequence length="152" mass="15624">MFTPVQFHALAAAAWAGAPLAACHVGTSGQPGYFSYQVSYFSQGWQQATEQQSGSGFYSAACVGCPFQAVEQALFTAYRAGALGVFEYKQGRQVVAQAETIFAGAPAPAPPAPAVVAPTQCAACACDSTTDPFGLGCDCLWLAVHHSAGAHA</sequence>
<keyword evidence="3" id="KW-1185">Reference proteome</keyword>
<comment type="caution">
    <text evidence="2">The sequence shown here is derived from an EMBL/GenBank/DDBJ whole genome shotgun (WGS) entry which is preliminary data.</text>
</comment>
<evidence type="ECO:0000313" key="2">
    <source>
        <dbReference type="EMBL" id="NRT19364.1"/>
    </source>
</evidence>
<reference evidence="2 3" key="1">
    <citation type="submission" date="2020-05" db="EMBL/GenBank/DDBJ databases">
        <title>Genomic Encyclopedia of Type Strains, Phase IV (KMG-V): Genome sequencing to study the core and pangenomes of soil and plant-associated prokaryotes.</title>
        <authorList>
            <person name="Whitman W."/>
        </authorList>
    </citation>
    <scope>NUCLEOTIDE SEQUENCE [LARGE SCALE GENOMIC DNA]</scope>
    <source>
        <strain evidence="2 3">9A</strain>
    </source>
</reference>
<feature type="chain" id="PRO_5046090001" evidence="1">
    <location>
        <begin position="22"/>
        <end position="152"/>
    </location>
</feature>
<dbReference type="RefSeq" id="WP_173810097.1">
    <property type="nucleotide sequence ID" value="NZ_JABSNP010000009.1"/>
</dbReference>
<organism evidence="2 3">
    <name type="scientific">Hymenobacter caeli</name>
    <dbReference type="NCBI Taxonomy" id="2735894"/>
    <lineage>
        <taxon>Bacteria</taxon>
        <taxon>Pseudomonadati</taxon>
        <taxon>Bacteroidota</taxon>
        <taxon>Cytophagia</taxon>
        <taxon>Cytophagales</taxon>
        <taxon>Hymenobacteraceae</taxon>
        <taxon>Hymenobacter</taxon>
    </lineage>
</organism>
<keyword evidence="1" id="KW-0732">Signal</keyword>